<gene>
    <name evidence="4" type="ORF">CC86DRAFT_183867</name>
</gene>
<reference evidence="4" key="1">
    <citation type="journal article" date="2020" name="Stud. Mycol.">
        <title>101 Dothideomycetes genomes: a test case for predicting lifestyles and emergence of pathogens.</title>
        <authorList>
            <person name="Haridas S."/>
            <person name="Albert R."/>
            <person name="Binder M."/>
            <person name="Bloem J."/>
            <person name="Labutti K."/>
            <person name="Salamov A."/>
            <person name="Andreopoulos B."/>
            <person name="Baker S."/>
            <person name="Barry K."/>
            <person name="Bills G."/>
            <person name="Bluhm B."/>
            <person name="Cannon C."/>
            <person name="Castanera R."/>
            <person name="Culley D."/>
            <person name="Daum C."/>
            <person name="Ezra D."/>
            <person name="Gonzalez J."/>
            <person name="Henrissat B."/>
            <person name="Kuo A."/>
            <person name="Liang C."/>
            <person name="Lipzen A."/>
            <person name="Lutzoni F."/>
            <person name="Magnuson J."/>
            <person name="Mondo S."/>
            <person name="Nolan M."/>
            <person name="Ohm R."/>
            <person name="Pangilinan J."/>
            <person name="Park H.-J."/>
            <person name="Ramirez L."/>
            <person name="Alfaro M."/>
            <person name="Sun H."/>
            <person name="Tritt A."/>
            <person name="Yoshinaga Y."/>
            <person name="Zwiers L.-H."/>
            <person name="Turgeon B."/>
            <person name="Goodwin S."/>
            <person name="Spatafora J."/>
            <person name="Crous P."/>
            <person name="Grigoriev I."/>
        </authorList>
    </citation>
    <scope>NUCLEOTIDE SEQUENCE</scope>
    <source>
        <strain evidence="4">CBS 113818</strain>
    </source>
</reference>
<keyword evidence="5" id="KW-1185">Reference proteome</keyword>
<feature type="compositionally biased region" description="Low complexity" evidence="2">
    <location>
        <begin position="87"/>
        <end position="114"/>
    </location>
</feature>
<feature type="region of interest" description="Disordered" evidence="2">
    <location>
        <begin position="19"/>
        <end position="41"/>
    </location>
</feature>
<evidence type="ECO:0000256" key="2">
    <source>
        <dbReference type="SAM" id="MobiDB-lite"/>
    </source>
</evidence>
<feature type="region of interest" description="Disordered" evidence="2">
    <location>
        <begin position="54"/>
        <end position="118"/>
    </location>
</feature>
<dbReference type="AlphaFoldDB" id="A0A6A7A6R5"/>
<dbReference type="PROSITE" id="PS50157">
    <property type="entry name" value="ZINC_FINGER_C2H2_2"/>
    <property type="match status" value="1"/>
</dbReference>
<feature type="compositionally biased region" description="Polar residues" evidence="2">
    <location>
        <begin position="19"/>
        <end position="29"/>
    </location>
</feature>
<keyword evidence="1" id="KW-0479">Metal-binding</keyword>
<keyword evidence="1" id="KW-0862">Zinc</keyword>
<sequence>MGLCLWSPFEYAGESIPTRISDSVNSSPNRADDHQWTPNNHESQDLFLLGANQPTDEVPHRHTQPQAPPQHLSVDTPILTDGYSGTSSFPSSIVQSSLSPHSPSSSDQHSVRSVIPASPRTGNNLVADCAPVGKVELISVRSNLVCSSCKKPFTSDLRYRQHLRQRCTAKPTCDACGTSFTLLKDLERHRGPAKTFPPPCSLPKVSKRQRQKLFACVCNCSYSRKDVLLRRINLEIARGNTRHQCKT</sequence>
<dbReference type="Proteomes" id="UP000799424">
    <property type="component" value="Unassembled WGS sequence"/>
</dbReference>
<dbReference type="EMBL" id="MU006221">
    <property type="protein sequence ID" value="KAF2828980.1"/>
    <property type="molecule type" value="Genomic_DNA"/>
</dbReference>
<proteinExistence type="predicted"/>
<keyword evidence="1" id="KW-0863">Zinc-finger</keyword>
<evidence type="ECO:0000259" key="3">
    <source>
        <dbReference type="PROSITE" id="PS50157"/>
    </source>
</evidence>
<organism evidence="4 5">
    <name type="scientific">Ophiobolus disseminans</name>
    <dbReference type="NCBI Taxonomy" id="1469910"/>
    <lineage>
        <taxon>Eukaryota</taxon>
        <taxon>Fungi</taxon>
        <taxon>Dikarya</taxon>
        <taxon>Ascomycota</taxon>
        <taxon>Pezizomycotina</taxon>
        <taxon>Dothideomycetes</taxon>
        <taxon>Pleosporomycetidae</taxon>
        <taxon>Pleosporales</taxon>
        <taxon>Pleosporineae</taxon>
        <taxon>Phaeosphaeriaceae</taxon>
        <taxon>Ophiobolus</taxon>
    </lineage>
</organism>
<feature type="domain" description="C2H2-type" evidence="3">
    <location>
        <begin position="144"/>
        <end position="171"/>
    </location>
</feature>
<dbReference type="OrthoDB" id="8922241at2759"/>
<evidence type="ECO:0000313" key="5">
    <source>
        <dbReference type="Proteomes" id="UP000799424"/>
    </source>
</evidence>
<accession>A0A6A7A6R5</accession>
<dbReference type="GO" id="GO:0008270">
    <property type="term" value="F:zinc ion binding"/>
    <property type="evidence" value="ECO:0007669"/>
    <property type="project" value="UniProtKB-KW"/>
</dbReference>
<evidence type="ECO:0000256" key="1">
    <source>
        <dbReference type="PROSITE-ProRule" id="PRU00042"/>
    </source>
</evidence>
<name>A0A6A7A6R5_9PLEO</name>
<evidence type="ECO:0000313" key="4">
    <source>
        <dbReference type="EMBL" id="KAF2828980.1"/>
    </source>
</evidence>
<dbReference type="InterPro" id="IPR013087">
    <property type="entry name" value="Znf_C2H2_type"/>
</dbReference>
<dbReference type="Gene3D" id="3.30.160.60">
    <property type="entry name" value="Classic Zinc Finger"/>
    <property type="match status" value="1"/>
</dbReference>
<protein>
    <recommendedName>
        <fullName evidence="3">C2H2-type domain-containing protein</fullName>
    </recommendedName>
</protein>